<dbReference type="OMA" id="FRCCHDS"/>
<dbReference type="Ensembl" id="ENSBTAT00000069497.1">
    <property type="protein sequence ID" value="ENSBTAP00000065032.1"/>
    <property type="gene ID" value="ENSBTAG00000049445.1"/>
</dbReference>
<sequence>MAKCLLLLLLVVLSSLLGLPQALECFQCNRVNASGVCETGGSTCQTQGSQRCFLRRIYENGTLSYGHQGCSQLCIPMKFFNPSVIVEYKCCHDSPLCNKF</sequence>
<dbReference type="Proteomes" id="UP000009136">
    <property type="component" value="Chromosome 17"/>
</dbReference>
<proteinExistence type="predicted"/>
<dbReference type="AlphaFoldDB" id="A0A3Q1LWG0"/>
<dbReference type="VEuPathDB" id="HostDB:ENSBTAG00000049445"/>
<dbReference type="InParanoid" id="A0A3Q1LWG0"/>
<reference evidence="3" key="3">
    <citation type="submission" date="2025-09" db="UniProtKB">
        <authorList>
            <consortium name="Ensembl"/>
        </authorList>
    </citation>
    <scope>IDENTIFICATION</scope>
    <source>
        <strain evidence="3">Hereford</strain>
    </source>
</reference>
<reference evidence="3" key="1">
    <citation type="submission" date="2018-03" db="EMBL/GenBank/DDBJ databases">
        <title>ARS-UCD1.2.</title>
        <authorList>
            <person name="Rosen B.D."/>
            <person name="Bickhart D.M."/>
            <person name="Koren S."/>
            <person name="Schnabel R.D."/>
            <person name="Hall R."/>
            <person name="Zimin A."/>
            <person name="Dreischer C."/>
            <person name="Schultheiss S."/>
            <person name="Schroeder S.G."/>
            <person name="Elsik C.G."/>
            <person name="Couldrey C."/>
            <person name="Liu G.E."/>
            <person name="Van Tassell C.P."/>
            <person name="Phillippy A.M."/>
            <person name="Smith T.P.L."/>
            <person name="Medrano J.F."/>
        </authorList>
    </citation>
    <scope>NUCLEOTIDE SEQUENCE [LARGE SCALE GENOMIC DNA]</scope>
    <source>
        <strain evidence="3">Hereford</strain>
    </source>
</reference>
<keyword evidence="4" id="KW-1185">Reference proteome</keyword>
<dbReference type="Pfam" id="PF00021">
    <property type="entry name" value="UPAR_LY6"/>
    <property type="match status" value="1"/>
</dbReference>
<evidence type="ECO:0000259" key="2">
    <source>
        <dbReference type="Pfam" id="PF00021"/>
    </source>
</evidence>
<evidence type="ECO:0000256" key="1">
    <source>
        <dbReference type="SAM" id="SignalP"/>
    </source>
</evidence>
<dbReference type="Bgee" id="ENSBTAG00000049445">
    <property type="expression patterns" value="Expressed in abomasum and 26 other cell types or tissues"/>
</dbReference>
<dbReference type="InterPro" id="IPR016054">
    <property type="entry name" value="LY6_UPA_recep-like"/>
</dbReference>
<protein>
    <recommendedName>
        <fullName evidence="2">UPAR/Ly6 domain-containing protein</fullName>
    </recommendedName>
</protein>
<accession>A0A3Q1LWG0</accession>
<keyword evidence="1" id="KW-0732">Signal</keyword>
<dbReference type="STRING" id="9913.ENSBTAP00000065032"/>
<feature type="chain" id="PRO_5018762595" description="UPAR/Ly6 domain-containing protein" evidence="1">
    <location>
        <begin position="23"/>
        <end position="100"/>
    </location>
</feature>
<dbReference type="GeneTree" id="ENSGT00940000163158"/>
<name>A0A3Q1LWG0_BOVIN</name>
<feature type="signal peptide" evidence="1">
    <location>
        <begin position="1"/>
        <end position="22"/>
    </location>
</feature>
<feature type="domain" description="UPAR/Ly6" evidence="2">
    <location>
        <begin position="21"/>
        <end position="99"/>
    </location>
</feature>
<evidence type="ECO:0000313" key="4">
    <source>
        <dbReference type="Proteomes" id="UP000009136"/>
    </source>
</evidence>
<organism evidence="3 4">
    <name type="scientific">Bos taurus</name>
    <name type="common">Bovine</name>
    <dbReference type="NCBI Taxonomy" id="9913"/>
    <lineage>
        <taxon>Eukaryota</taxon>
        <taxon>Metazoa</taxon>
        <taxon>Chordata</taxon>
        <taxon>Craniata</taxon>
        <taxon>Vertebrata</taxon>
        <taxon>Euteleostomi</taxon>
        <taxon>Mammalia</taxon>
        <taxon>Eutheria</taxon>
        <taxon>Laurasiatheria</taxon>
        <taxon>Artiodactyla</taxon>
        <taxon>Ruminantia</taxon>
        <taxon>Pecora</taxon>
        <taxon>Bovidae</taxon>
        <taxon>Bovinae</taxon>
        <taxon>Bos</taxon>
    </lineage>
</organism>
<reference evidence="3" key="2">
    <citation type="submission" date="2025-08" db="UniProtKB">
        <authorList>
            <consortium name="Ensembl"/>
        </authorList>
    </citation>
    <scope>IDENTIFICATION</scope>
    <source>
        <strain evidence="3">Hereford</strain>
    </source>
</reference>
<evidence type="ECO:0000313" key="3">
    <source>
        <dbReference type="Ensembl" id="ENSBTAP00000065032.1"/>
    </source>
</evidence>